<dbReference type="PANTHER" id="PTHR41282:SF1">
    <property type="entry name" value="CONSERVED TRANSMEMBRANE PROTEIN-RELATED"/>
    <property type="match status" value="1"/>
</dbReference>
<feature type="transmembrane region" description="Helical" evidence="2">
    <location>
        <begin position="78"/>
        <end position="98"/>
    </location>
</feature>
<dbReference type="EMBL" id="SOAW01000001">
    <property type="protein sequence ID" value="TDT32554.1"/>
    <property type="molecule type" value="Genomic_DNA"/>
</dbReference>
<feature type="transmembrane region" description="Helical" evidence="2">
    <location>
        <begin position="244"/>
        <end position="266"/>
    </location>
</feature>
<feature type="transmembrane region" description="Helical" evidence="2">
    <location>
        <begin position="52"/>
        <end position="72"/>
    </location>
</feature>
<accession>A0A4R7J5R1</accession>
<protein>
    <submittedName>
        <fullName evidence="3">Putative YccA/Bax inhibitor family protein</fullName>
    </submittedName>
</protein>
<dbReference type="AlphaFoldDB" id="A0A4R7J5R1"/>
<feature type="transmembrane region" description="Helical" evidence="2">
    <location>
        <begin position="204"/>
        <end position="223"/>
    </location>
</feature>
<dbReference type="PANTHER" id="PTHR41282">
    <property type="entry name" value="CONSERVED TRANSMEMBRANE PROTEIN-RELATED"/>
    <property type="match status" value="1"/>
</dbReference>
<feature type="transmembrane region" description="Helical" evidence="2">
    <location>
        <begin position="132"/>
        <end position="155"/>
    </location>
</feature>
<proteinExistence type="predicted"/>
<dbReference type="InterPro" id="IPR010539">
    <property type="entry name" value="BaxI_1-like"/>
</dbReference>
<dbReference type="Proteomes" id="UP000295371">
    <property type="component" value="Unassembled WGS sequence"/>
</dbReference>
<feature type="compositionally biased region" description="Low complexity" evidence="1">
    <location>
        <begin position="28"/>
        <end position="40"/>
    </location>
</feature>
<keyword evidence="4" id="KW-1185">Reference proteome</keyword>
<dbReference type="PIRSF" id="PIRSF009160">
    <property type="entry name" value="UCP009160"/>
    <property type="match status" value="1"/>
</dbReference>
<feature type="transmembrane region" description="Helical" evidence="2">
    <location>
        <begin position="167"/>
        <end position="192"/>
    </location>
</feature>
<comment type="caution">
    <text evidence="3">The sequence shown here is derived from an EMBL/GenBank/DDBJ whole genome shotgun (WGS) entry which is preliminary data.</text>
</comment>
<dbReference type="OrthoDB" id="116480at2"/>
<evidence type="ECO:0000313" key="3">
    <source>
        <dbReference type="EMBL" id="TDT32554.1"/>
    </source>
</evidence>
<gene>
    <name evidence="3" type="ORF">CLV29_0134</name>
</gene>
<keyword evidence="2" id="KW-1133">Transmembrane helix</keyword>
<feature type="compositionally biased region" description="Polar residues" evidence="1">
    <location>
        <begin position="1"/>
        <end position="17"/>
    </location>
</feature>
<sequence length="268" mass="28726">MMRSSNPVLSRNDTWSSGGYAPADQSYGQQPQHGGPIGQQDRNRGVMTLDDVITKTAVMLGIVVLSAGATYFLLPQPLWLPAAIVGGLGTFILTIIVAARRTVPVPLAFVFSVLEGMLVGAISGVFENVYPGIVVQAVFATMVAAGVTLAAYKFFNIKVGNTFRKVVTIATIAIAAVMLINFIVFLFNGAGIGIRAGVTGEVGLLPYLFSAIAVVLAVLNLVMDFDHVERGIAMRAPADQSWKAAFGLTVTLVWLYIELLRIISYFRR</sequence>
<evidence type="ECO:0000256" key="2">
    <source>
        <dbReference type="SAM" id="Phobius"/>
    </source>
</evidence>
<dbReference type="Pfam" id="PF12811">
    <property type="entry name" value="BaxI_1"/>
    <property type="match status" value="1"/>
</dbReference>
<reference evidence="3 4" key="1">
    <citation type="submission" date="2019-03" db="EMBL/GenBank/DDBJ databases">
        <title>Genomic Encyclopedia of Archaeal and Bacterial Type Strains, Phase II (KMG-II): from individual species to whole genera.</title>
        <authorList>
            <person name="Goeker M."/>
        </authorList>
    </citation>
    <scope>NUCLEOTIDE SEQUENCE [LARGE SCALE GENOMIC DNA]</scope>
    <source>
        <strain evidence="3 4">DSM 24323</strain>
    </source>
</reference>
<keyword evidence="2" id="KW-0472">Membrane</keyword>
<feature type="region of interest" description="Disordered" evidence="1">
    <location>
        <begin position="1"/>
        <end position="42"/>
    </location>
</feature>
<feature type="transmembrane region" description="Helical" evidence="2">
    <location>
        <begin position="105"/>
        <end position="126"/>
    </location>
</feature>
<keyword evidence="2" id="KW-0812">Transmembrane</keyword>
<dbReference type="RefSeq" id="WP_133753180.1">
    <property type="nucleotide sequence ID" value="NZ_CP171129.1"/>
</dbReference>
<evidence type="ECO:0000256" key="1">
    <source>
        <dbReference type="SAM" id="MobiDB-lite"/>
    </source>
</evidence>
<evidence type="ECO:0000313" key="4">
    <source>
        <dbReference type="Proteomes" id="UP000295371"/>
    </source>
</evidence>
<name>A0A4R7J5R1_9ACTN</name>
<organism evidence="3 4">
    <name type="scientific">Naumannella halotolerans</name>
    <dbReference type="NCBI Taxonomy" id="993414"/>
    <lineage>
        <taxon>Bacteria</taxon>
        <taxon>Bacillati</taxon>
        <taxon>Actinomycetota</taxon>
        <taxon>Actinomycetes</taxon>
        <taxon>Propionibacteriales</taxon>
        <taxon>Propionibacteriaceae</taxon>
        <taxon>Naumannella</taxon>
    </lineage>
</organism>